<proteinExistence type="predicted"/>
<organism evidence="1 2">
    <name type="scientific">Pedobacter alluvionis</name>
    <dbReference type="NCBI Taxonomy" id="475253"/>
    <lineage>
        <taxon>Bacteria</taxon>
        <taxon>Pseudomonadati</taxon>
        <taxon>Bacteroidota</taxon>
        <taxon>Sphingobacteriia</taxon>
        <taxon>Sphingobacteriales</taxon>
        <taxon>Sphingobacteriaceae</taxon>
        <taxon>Pedobacter</taxon>
    </lineage>
</organism>
<dbReference type="Proteomes" id="UP000273898">
    <property type="component" value="Unassembled WGS sequence"/>
</dbReference>
<sequence length="32" mass="3898">MLKEEFSMETLNNMIAEMLIINLKNKYNARFF</sequence>
<accession>A0A497Y7U9</accession>
<evidence type="ECO:0000313" key="2">
    <source>
        <dbReference type="Proteomes" id="UP000273898"/>
    </source>
</evidence>
<gene>
    <name evidence="1" type="ORF">BCL90_0256</name>
</gene>
<evidence type="ECO:0000313" key="1">
    <source>
        <dbReference type="EMBL" id="RLJ79553.1"/>
    </source>
</evidence>
<dbReference type="AlphaFoldDB" id="A0A497Y7U9"/>
<protein>
    <submittedName>
        <fullName evidence="1">Uncharacterized protein</fullName>
    </submittedName>
</protein>
<name>A0A497Y7U9_9SPHI</name>
<dbReference type="EMBL" id="RCCK01000010">
    <property type="protein sequence ID" value="RLJ79553.1"/>
    <property type="molecule type" value="Genomic_DNA"/>
</dbReference>
<reference evidence="1 2" key="1">
    <citation type="submission" date="2018-10" db="EMBL/GenBank/DDBJ databases">
        <title>Genomic Encyclopedia of Archaeal and Bacterial Type Strains, Phase II (KMG-II): from individual species to whole genera.</title>
        <authorList>
            <person name="Goeker M."/>
        </authorList>
    </citation>
    <scope>NUCLEOTIDE SEQUENCE [LARGE SCALE GENOMIC DNA]</scope>
    <source>
        <strain evidence="1 2">DSM 19624</strain>
    </source>
</reference>
<comment type="caution">
    <text evidence="1">The sequence shown here is derived from an EMBL/GenBank/DDBJ whole genome shotgun (WGS) entry which is preliminary data.</text>
</comment>